<organism evidence="1 2">
    <name type="scientific">Salinirubellus salinus</name>
    <dbReference type="NCBI Taxonomy" id="1364945"/>
    <lineage>
        <taxon>Archaea</taxon>
        <taxon>Methanobacteriati</taxon>
        <taxon>Methanobacteriota</taxon>
        <taxon>Stenosarchaea group</taxon>
        <taxon>Halobacteria</taxon>
        <taxon>Halobacteriales</taxon>
        <taxon>Natronomonadaceae</taxon>
        <taxon>Salinirubellus</taxon>
    </lineage>
</organism>
<dbReference type="InterPro" id="IPR055926">
    <property type="entry name" value="DUF7503"/>
</dbReference>
<dbReference type="AlphaFoldDB" id="A0A9E7R266"/>
<protein>
    <submittedName>
        <fullName evidence="1">Uncharacterized protein</fullName>
    </submittedName>
</protein>
<dbReference type="EMBL" id="CP104003">
    <property type="protein sequence ID" value="UWM54344.1"/>
    <property type="molecule type" value="Genomic_DNA"/>
</dbReference>
<proteinExistence type="predicted"/>
<reference evidence="1" key="1">
    <citation type="submission" date="2022-09" db="EMBL/GenBank/DDBJ databases">
        <title>Diverse halophilic archaea isolated from saline environments.</title>
        <authorList>
            <person name="Cui H.-L."/>
        </authorList>
    </citation>
    <scope>NUCLEOTIDE SEQUENCE</scope>
    <source>
        <strain evidence="1">ZS-35-S2</strain>
    </source>
</reference>
<sequence>MAHDDIASYLAAHPKMAGVLFTALLLLTQTGSAMAAVGSTCPGP</sequence>
<dbReference type="KEGG" id="ssai:N0B31_19780"/>
<dbReference type="RefSeq" id="WP_260593364.1">
    <property type="nucleotide sequence ID" value="NZ_CP104003.1"/>
</dbReference>
<evidence type="ECO:0000313" key="2">
    <source>
        <dbReference type="Proteomes" id="UP001057580"/>
    </source>
</evidence>
<keyword evidence="2" id="KW-1185">Reference proteome</keyword>
<gene>
    <name evidence="1" type="ORF">N0B31_19780</name>
</gene>
<dbReference type="Pfam" id="PF24335">
    <property type="entry name" value="DUF7503"/>
    <property type="match status" value="1"/>
</dbReference>
<accession>A0A9E7R266</accession>
<dbReference type="GeneID" id="74944712"/>
<dbReference type="Proteomes" id="UP001057580">
    <property type="component" value="Chromosome"/>
</dbReference>
<name>A0A9E7R266_9EURY</name>
<evidence type="ECO:0000313" key="1">
    <source>
        <dbReference type="EMBL" id="UWM54344.1"/>
    </source>
</evidence>